<comment type="caution">
    <text evidence="2">The sequence shown here is derived from an EMBL/GenBank/DDBJ whole genome shotgun (WGS) entry which is preliminary data.</text>
</comment>
<dbReference type="Gene3D" id="3.40.50.1110">
    <property type="entry name" value="SGNH hydrolase"/>
    <property type="match status" value="1"/>
</dbReference>
<dbReference type="InterPro" id="IPR052762">
    <property type="entry name" value="PCW_deacetylase/CE"/>
</dbReference>
<keyword evidence="3" id="KW-1185">Reference proteome</keyword>
<evidence type="ECO:0000313" key="2">
    <source>
        <dbReference type="EMBL" id="KAJ3127474.1"/>
    </source>
</evidence>
<evidence type="ECO:0000313" key="3">
    <source>
        <dbReference type="Proteomes" id="UP001211907"/>
    </source>
</evidence>
<dbReference type="Gene3D" id="2.60.120.260">
    <property type="entry name" value="Galactose-binding domain-like"/>
    <property type="match status" value="1"/>
</dbReference>
<dbReference type="InterPro" id="IPR040794">
    <property type="entry name" value="CE2_N"/>
</dbReference>
<dbReference type="AlphaFoldDB" id="A0AAD5XHV6"/>
<feature type="domain" description="Carbohydrate esterase 2 N-terminal" evidence="1">
    <location>
        <begin position="30"/>
        <end position="133"/>
    </location>
</feature>
<accession>A0AAD5XHV6</accession>
<dbReference type="InterPro" id="IPR036514">
    <property type="entry name" value="SGNH_hydro_sf"/>
</dbReference>
<dbReference type="SUPFAM" id="SSF52266">
    <property type="entry name" value="SGNH hydrolase"/>
    <property type="match status" value="1"/>
</dbReference>
<dbReference type="Pfam" id="PF17996">
    <property type="entry name" value="CE2_N"/>
    <property type="match status" value="1"/>
</dbReference>
<dbReference type="PANTHER" id="PTHR37834">
    <property type="entry name" value="GDSL-LIKE LIPASE/ACYLHYDROLASE DOMAIN PROTEIN (AFU_ORTHOLOGUE AFUA_2G00620)"/>
    <property type="match status" value="1"/>
</dbReference>
<name>A0AAD5XHV6_9FUNG</name>
<protein>
    <recommendedName>
        <fullName evidence="1">Carbohydrate esterase 2 N-terminal domain-containing protein</fullName>
    </recommendedName>
</protein>
<dbReference type="EMBL" id="JADGJH010000510">
    <property type="protein sequence ID" value="KAJ3127474.1"/>
    <property type="molecule type" value="Genomic_DNA"/>
</dbReference>
<evidence type="ECO:0000259" key="1">
    <source>
        <dbReference type="Pfam" id="PF17996"/>
    </source>
</evidence>
<dbReference type="PANTHER" id="PTHR37834:SF2">
    <property type="entry name" value="ESTERASE, SGNH HYDROLASE-TYPE"/>
    <property type="match status" value="1"/>
</dbReference>
<dbReference type="Proteomes" id="UP001211907">
    <property type="component" value="Unassembled WGS sequence"/>
</dbReference>
<sequence>MTVSTSQNIQVIGRTQRVHFDSATKASEQEMGIRFGFPGVTLRSRFTGTHLRINLTKTNAAVSSYLLVLVDITPNSVEYTTIDSAAGTRIEIPPNPNLQSIIIADNLSNTEHIVEIVHLTETWIGVITVESLSTDGIFSTEPVAFPAVRKLLFIGDSVTCGEAVDLAVNIPKTPVSWNAFDSYGMRVARALGAQCTLVSYGGRGLIRDYLGKPYWTGPEMFETSIPEDALQSQWDHSQDVPDAVFVSLVTNDLNTGIPNEKEFVDAYVYAHAKVFITEGAIVNDIPNEKFAGAPVKSIVRGYLEKIVVLVGDAKIRAIPSNHYPGTTTDVHPISNEHAAMAQDFVAILKENLGW</sequence>
<reference evidence="2" key="1">
    <citation type="submission" date="2020-05" db="EMBL/GenBank/DDBJ databases">
        <title>Phylogenomic resolution of chytrid fungi.</title>
        <authorList>
            <person name="Stajich J.E."/>
            <person name="Amses K."/>
            <person name="Simmons R."/>
            <person name="Seto K."/>
            <person name="Myers J."/>
            <person name="Bonds A."/>
            <person name="Quandt C.A."/>
            <person name="Barry K."/>
            <person name="Liu P."/>
            <person name="Grigoriev I."/>
            <person name="Longcore J.E."/>
            <person name="James T.Y."/>
        </authorList>
    </citation>
    <scope>NUCLEOTIDE SEQUENCE</scope>
    <source>
        <strain evidence="2">JEL0513</strain>
    </source>
</reference>
<gene>
    <name evidence="2" type="ORF">HK100_009747</name>
</gene>
<proteinExistence type="predicted"/>
<organism evidence="2 3">
    <name type="scientific">Physocladia obscura</name>
    <dbReference type="NCBI Taxonomy" id="109957"/>
    <lineage>
        <taxon>Eukaryota</taxon>
        <taxon>Fungi</taxon>
        <taxon>Fungi incertae sedis</taxon>
        <taxon>Chytridiomycota</taxon>
        <taxon>Chytridiomycota incertae sedis</taxon>
        <taxon>Chytridiomycetes</taxon>
        <taxon>Chytridiales</taxon>
        <taxon>Chytriomycetaceae</taxon>
        <taxon>Physocladia</taxon>
    </lineage>
</organism>